<evidence type="ECO:0000256" key="1">
    <source>
        <dbReference type="SAM" id="Phobius"/>
    </source>
</evidence>
<dbReference type="EMBL" id="JAYFUL010000011">
    <property type="protein sequence ID" value="MEA5257988.1"/>
    <property type="molecule type" value="Genomic_DNA"/>
</dbReference>
<evidence type="ECO:0000313" key="3">
    <source>
        <dbReference type="Proteomes" id="UP001304671"/>
    </source>
</evidence>
<reference evidence="2 3" key="1">
    <citation type="submission" date="2023-12" db="EMBL/GenBank/DDBJ databases">
        <title>Novel species of the genus Arcicella isolated from rivers.</title>
        <authorList>
            <person name="Lu H."/>
        </authorList>
    </citation>
    <scope>NUCLEOTIDE SEQUENCE [LARGE SCALE GENOMIC DNA]</scope>
    <source>
        <strain evidence="2 3">LMG 21963</strain>
    </source>
</reference>
<dbReference type="RefSeq" id="WP_323248753.1">
    <property type="nucleotide sequence ID" value="NZ_JAYFUL010000011.1"/>
</dbReference>
<protein>
    <submittedName>
        <fullName evidence="2">DUF5670 family protein</fullName>
    </submittedName>
</protein>
<name>A0ABU5QLS8_9BACT</name>
<keyword evidence="1" id="KW-1133">Transmembrane helix</keyword>
<proteinExistence type="predicted"/>
<keyword evidence="1" id="KW-0812">Transmembrane</keyword>
<evidence type="ECO:0000313" key="2">
    <source>
        <dbReference type="EMBL" id="MEA5257988.1"/>
    </source>
</evidence>
<keyword evidence="3" id="KW-1185">Reference proteome</keyword>
<comment type="caution">
    <text evidence="2">The sequence shown here is derived from an EMBL/GenBank/DDBJ whole genome shotgun (WGS) entry which is preliminary data.</text>
</comment>
<accession>A0ABU5QLS8</accession>
<dbReference type="InterPro" id="IPR043727">
    <property type="entry name" value="Lmo0937-like"/>
</dbReference>
<gene>
    <name evidence="2" type="ORF">VB264_09335</name>
</gene>
<feature type="transmembrane region" description="Helical" evidence="1">
    <location>
        <begin position="29"/>
        <end position="50"/>
    </location>
</feature>
<keyword evidence="1" id="KW-0472">Membrane</keyword>
<organism evidence="2 3">
    <name type="scientific">Arcicella aquatica</name>
    <dbReference type="NCBI Taxonomy" id="217141"/>
    <lineage>
        <taxon>Bacteria</taxon>
        <taxon>Pseudomonadati</taxon>
        <taxon>Bacteroidota</taxon>
        <taxon>Cytophagia</taxon>
        <taxon>Cytophagales</taxon>
        <taxon>Flectobacillaceae</taxon>
        <taxon>Arcicella</taxon>
    </lineage>
</organism>
<dbReference type="Proteomes" id="UP001304671">
    <property type="component" value="Unassembled WGS sequence"/>
</dbReference>
<dbReference type="Pfam" id="PF18919">
    <property type="entry name" value="DUF5670"/>
    <property type="match status" value="1"/>
</dbReference>
<feature type="transmembrane region" description="Helical" evidence="1">
    <location>
        <begin position="56"/>
        <end position="74"/>
    </location>
</feature>
<sequence>MQAFNFRIHKLYSRPTAFKIHHQIQKFDVLDNLHFVIAGIIVIVWAIGFIGMDINYSIHILLIIAANLIMLGFIQHQKFKKTI</sequence>